<accession>A0A7R9AG08</accession>
<sequence length="406" mass="46427">MKQMAAFVCNLSYEGVGKKAFLSRNANVCEEARKLFKIPKDKEVQLELLRGGIYSPLGSSDEIPDRGATIRVVAINKSDPKRYEEVLGLWEEATFIEVTEGLKIYEPRKRLTMIDEKNKLLVYHVGERMLPINSYGKVIILAGATGADRNTDKLPYERNHNLGNLVHFEGLSDATLLHIEGKTLLVSTMLNYLLGVNMEDVQRLRMVARGTEEWKSQTRDVTAYVINPRKENPRFKYPVTIVDTPGFGDTEGLDGNTFSMLKAFFDHKEGIDRLHSVGLVVPASTSRLTVGHTQVFKQIQGIFGKDVRGNILNEYWKRLQSLGGRNFHHLARPYGMVPHMGQLLSTEKSCSFSRQLFWEEMMMSMKKYFDILLDTEPVSTKMTYEVLQHREIIEKNIQELQEKVFE</sequence>
<dbReference type="Proteomes" id="UP000677054">
    <property type="component" value="Unassembled WGS sequence"/>
</dbReference>
<dbReference type="CDD" id="cd00882">
    <property type="entry name" value="Ras_like_GTPase"/>
    <property type="match status" value="1"/>
</dbReference>
<dbReference type="EMBL" id="LR905157">
    <property type="protein sequence ID" value="CAD7253313.1"/>
    <property type="molecule type" value="Genomic_DNA"/>
</dbReference>
<gene>
    <name evidence="1" type="ORF">DSTB1V02_LOCUS13063</name>
</gene>
<dbReference type="AlphaFoldDB" id="A0A7R9AG08"/>
<dbReference type="Gene3D" id="3.40.50.300">
    <property type="entry name" value="P-loop containing nucleotide triphosphate hydrolases"/>
    <property type="match status" value="1"/>
</dbReference>
<dbReference type="SUPFAM" id="SSF52540">
    <property type="entry name" value="P-loop containing nucleoside triphosphate hydrolases"/>
    <property type="match status" value="1"/>
</dbReference>
<organism evidence="1">
    <name type="scientific">Darwinula stevensoni</name>
    <dbReference type="NCBI Taxonomy" id="69355"/>
    <lineage>
        <taxon>Eukaryota</taxon>
        <taxon>Metazoa</taxon>
        <taxon>Ecdysozoa</taxon>
        <taxon>Arthropoda</taxon>
        <taxon>Crustacea</taxon>
        <taxon>Oligostraca</taxon>
        <taxon>Ostracoda</taxon>
        <taxon>Podocopa</taxon>
        <taxon>Podocopida</taxon>
        <taxon>Darwinulocopina</taxon>
        <taxon>Darwinuloidea</taxon>
        <taxon>Darwinulidae</taxon>
        <taxon>Darwinula</taxon>
    </lineage>
</organism>
<dbReference type="PANTHER" id="PTHR32046">
    <property type="entry name" value="G DOMAIN-CONTAINING PROTEIN"/>
    <property type="match status" value="1"/>
</dbReference>
<dbReference type="EMBL" id="CAJPEV010005640">
    <property type="protein sequence ID" value="CAG0903360.1"/>
    <property type="molecule type" value="Genomic_DNA"/>
</dbReference>
<dbReference type="InterPro" id="IPR027417">
    <property type="entry name" value="P-loop_NTPase"/>
</dbReference>
<proteinExistence type="predicted"/>
<keyword evidence="2" id="KW-1185">Reference proteome</keyword>
<name>A0A7R9AG08_9CRUS</name>
<protein>
    <submittedName>
        <fullName evidence="1">Uncharacterized protein</fullName>
    </submittedName>
</protein>
<dbReference type="PANTHER" id="PTHR32046:SF11">
    <property type="entry name" value="IMMUNE-ASSOCIATED NUCLEOTIDE-BINDING PROTEIN 10-LIKE"/>
    <property type="match status" value="1"/>
</dbReference>
<evidence type="ECO:0000313" key="1">
    <source>
        <dbReference type="EMBL" id="CAD7253313.1"/>
    </source>
</evidence>
<reference evidence="1" key="1">
    <citation type="submission" date="2020-11" db="EMBL/GenBank/DDBJ databases">
        <authorList>
            <person name="Tran Van P."/>
        </authorList>
    </citation>
    <scope>NUCLEOTIDE SEQUENCE</scope>
</reference>
<feature type="non-terminal residue" evidence="1">
    <location>
        <position position="406"/>
    </location>
</feature>
<evidence type="ECO:0000313" key="2">
    <source>
        <dbReference type="Proteomes" id="UP000677054"/>
    </source>
</evidence>
<dbReference type="OrthoDB" id="2386367at2759"/>